<dbReference type="GO" id="GO:0032993">
    <property type="term" value="C:protein-DNA complex"/>
    <property type="evidence" value="ECO:0007669"/>
    <property type="project" value="TreeGrafter"/>
</dbReference>
<dbReference type="InterPro" id="IPR036388">
    <property type="entry name" value="WH-like_DNA-bd_sf"/>
</dbReference>
<evidence type="ECO:0000256" key="2">
    <source>
        <dbReference type="ARBA" id="ARBA00023012"/>
    </source>
</evidence>
<dbReference type="PANTHER" id="PTHR48111">
    <property type="entry name" value="REGULATOR OF RPOS"/>
    <property type="match status" value="1"/>
</dbReference>
<dbReference type="Pfam" id="PF00486">
    <property type="entry name" value="Trans_reg_C"/>
    <property type="match status" value="1"/>
</dbReference>
<evidence type="ECO:0000313" key="10">
    <source>
        <dbReference type="EMBL" id="SDW51253.1"/>
    </source>
</evidence>
<feature type="DNA-binding region" description="OmpR/PhoB-type" evidence="7">
    <location>
        <begin position="124"/>
        <end position="221"/>
    </location>
</feature>
<keyword evidence="2" id="KW-0902">Two-component regulatory system</keyword>
<dbReference type="PROSITE" id="PS51755">
    <property type="entry name" value="OMPR_PHOB"/>
    <property type="match status" value="1"/>
</dbReference>
<comment type="caution">
    <text evidence="10">The sequence shown here is derived from an EMBL/GenBank/DDBJ whole genome shotgun (WGS) entry which is preliminary data.</text>
</comment>
<evidence type="ECO:0000313" key="11">
    <source>
        <dbReference type="Proteomes" id="UP000182379"/>
    </source>
</evidence>
<dbReference type="AlphaFoldDB" id="A0A1H2U4W4"/>
<sequence length="226" mass="25203">MKVLLAEDEKAMSMALCAVLEHSGCQVDPVYDGQAAVDKARQNIYDAMIFDIMMPVKDGITALTELRQEGDRTPVIMLTAKAEVDDRITGLDAGADDYLTKPFAMGELLARLRSLTRRQEDFNRNTLQAGTVTLNCAEGELSSKSSVRLSPKETQLMKYFMQHPGKPCETRMLFDRIWQDEKQEDQGIVWIYVSYLREKLKAIGGNLTIDGHPDGAFVLQAPALAN</sequence>
<accession>A0A1H2U4W4</accession>
<dbReference type="GeneID" id="78334686"/>
<dbReference type="RefSeq" id="WP_012938310.1">
    <property type="nucleotide sequence ID" value="NZ_CAMEFB010000026.1"/>
</dbReference>
<dbReference type="InterPro" id="IPR001789">
    <property type="entry name" value="Sig_transdc_resp-reg_receiver"/>
</dbReference>
<dbReference type="SMART" id="SM00448">
    <property type="entry name" value="REC"/>
    <property type="match status" value="1"/>
</dbReference>
<evidence type="ECO:0000259" key="8">
    <source>
        <dbReference type="PROSITE" id="PS50110"/>
    </source>
</evidence>
<evidence type="ECO:0000256" key="5">
    <source>
        <dbReference type="ARBA" id="ARBA00023163"/>
    </source>
</evidence>
<evidence type="ECO:0000256" key="3">
    <source>
        <dbReference type="ARBA" id="ARBA00023015"/>
    </source>
</evidence>
<dbReference type="PANTHER" id="PTHR48111:SF22">
    <property type="entry name" value="REGULATOR OF RPOS"/>
    <property type="match status" value="1"/>
</dbReference>
<dbReference type="Gene3D" id="6.10.250.690">
    <property type="match status" value="1"/>
</dbReference>
<evidence type="ECO:0000259" key="9">
    <source>
        <dbReference type="PROSITE" id="PS51755"/>
    </source>
</evidence>
<feature type="modified residue" description="4-aspartylphosphate" evidence="6">
    <location>
        <position position="51"/>
    </location>
</feature>
<evidence type="ECO:0000256" key="6">
    <source>
        <dbReference type="PROSITE-ProRule" id="PRU00169"/>
    </source>
</evidence>
<name>A0A1H2U4W4_ACIFE</name>
<dbReference type="GO" id="GO:0005829">
    <property type="term" value="C:cytosol"/>
    <property type="evidence" value="ECO:0007669"/>
    <property type="project" value="TreeGrafter"/>
</dbReference>
<keyword evidence="1 6" id="KW-0597">Phosphoprotein</keyword>
<dbReference type="InterPro" id="IPR016032">
    <property type="entry name" value="Sig_transdc_resp-reg_C-effctor"/>
</dbReference>
<gene>
    <name evidence="10" type="ORF">SAMN05216495_102106</name>
</gene>
<dbReference type="GO" id="GO:0000976">
    <property type="term" value="F:transcription cis-regulatory region binding"/>
    <property type="evidence" value="ECO:0007669"/>
    <property type="project" value="TreeGrafter"/>
</dbReference>
<dbReference type="Gene3D" id="1.10.10.10">
    <property type="entry name" value="Winged helix-like DNA-binding domain superfamily/Winged helix DNA-binding domain"/>
    <property type="match status" value="1"/>
</dbReference>
<dbReference type="SUPFAM" id="SSF52172">
    <property type="entry name" value="CheY-like"/>
    <property type="match status" value="1"/>
</dbReference>
<keyword evidence="3" id="KW-0805">Transcription regulation</keyword>
<evidence type="ECO:0000256" key="7">
    <source>
        <dbReference type="PROSITE-ProRule" id="PRU01091"/>
    </source>
</evidence>
<dbReference type="InterPro" id="IPR001867">
    <property type="entry name" value="OmpR/PhoB-type_DNA-bd"/>
</dbReference>
<dbReference type="EMBL" id="FNOP01000002">
    <property type="protein sequence ID" value="SDW51253.1"/>
    <property type="molecule type" value="Genomic_DNA"/>
</dbReference>
<dbReference type="Gene3D" id="3.40.50.2300">
    <property type="match status" value="1"/>
</dbReference>
<feature type="domain" description="OmpR/PhoB-type" evidence="9">
    <location>
        <begin position="124"/>
        <end position="221"/>
    </location>
</feature>
<dbReference type="Proteomes" id="UP000182379">
    <property type="component" value="Unassembled WGS sequence"/>
</dbReference>
<protein>
    <submittedName>
        <fullName evidence="10">DNA-binding response regulator, OmpR family, contains REC and winged-helix (WHTH) domain</fullName>
    </submittedName>
</protein>
<dbReference type="SMART" id="SM00862">
    <property type="entry name" value="Trans_reg_C"/>
    <property type="match status" value="1"/>
</dbReference>
<proteinExistence type="predicted"/>
<keyword evidence="5" id="KW-0804">Transcription</keyword>
<feature type="domain" description="Response regulatory" evidence="8">
    <location>
        <begin position="2"/>
        <end position="116"/>
    </location>
</feature>
<evidence type="ECO:0000256" key="1">
    <source>
        <dbReference type="ARBA" id="ARBA00022553"/>
    </source>
</evidence>
<dbReference type="InterPro" id="IPR039420">
    <property type="entry name" value="WalR-like"/>
</dbReference>
<keyword evidence="4 7" id="KW-0238">DNA-binding</keyword>
<reference evidence="10 11" key="1">
    <citation type="submission" date="2016-10" db="EMBL/GenBank/DDBJ databases">
        <authorList>
            <person name="Varghese N."/>
            <person name="Submissions S."/>
        </authorList>
    </citation>
    <scope>NUCLEOTIDE SEQUENCE [LARGE SCALE GENOMIC DNA]</scope>
    <source>
        <strain evidence="10 11">WCC6</strain>
    </source>
</reference>
<organism evidence="10 11">
    <name type="scientific">Acidaminococcus fermentans</name>
    <dbReference type="NCBI Taxonomy" id="905"/>
    <lineage>
        <taxon>Bacteria</taxon>
        <taxon>Bacillati</taxon>
        <taxon>Bacillota</taxon>
        <taxon>Negativicutes</taxon>
        <taxon>Acidaminococcales</taxon>
        <taxon>Acidaminococcaceae</taxon>
        <taxon>Acidaminococcus</taxon>
    </lineage>
</organism>
<dbReference type="GO" id="GO:0000156">
    <property type="term" value="F:phosphorelay response regulator activity"/>
    <property type="evidence" value="ECO:0007669"/>
    <property type="project" value="TreeGrafter"/>
</dbReference>
<evidence type="ECO:0000256" key="4">
    <source>
        <dbReference type="ARBA" id="ARBA00023125"/>
    </source>
</evidence>
<dbReference type="GO" id="GO:0006355">
    <property type="term" value="P:regulation of DNA-templated transcription"/>
    <property type="evidence" value="ECO:0007669"/>
    <property type="project" value="InterPro"/>
</dbReference>
<dbReference type="OMA" id="VDWQADG"/>
<dbReference type="InterPro" id="IPR011006">
    <property type="entry name" value="CheY-like_superfamily"/>
</dbReference>
<dbReference type="CDD" id="cd00383">
    <property type="entry name" value="trans_reg_C"/>
    <property type="match status" value="1"/>
</dbReference>
<dbReference type="PROSITE" id="PS50110">
    <property type="entry name" value="RESPONSE_REGULATORY"/>
    <property type="match status" value="1"/>
</dbReference>
<dbReference type="Pfam" id="PF00072">
    <property type="entry name" value="Response_reg"/>
    <property type="match status" value="1"/>
</dbReference>
<dbReference type="SUPFAM" id="SSF46894">
    <property type="entry name" value="C-terminal effector domain of the bipartite response regulators"/>
    <property type="match status" value="1"/>
</dbReference>